<feature type="transmembrane region" description="Helical" evidence="1">
    <location>
        <begin position="76"/>
        <end position="95"/>
    </location>
</feature>
<keyword evidence="1" id="KW-0472">Membrane</keyword>
<proteinExistence type="predicted"/>
<gene>
    <name evidence="2" type="ORF">SAMN04488104_103340</name>
</gene>
<evidence type="ECO:0000313" key="2">
    <source>
        <dbReference type="EMBL" id="SDD49990.1"/>
    </source>
</evidence>
<evidence type="ECO:0000313" key="3">
    <source>
        <dbReference type="Proteomes" id="UP000199060"/>
    </source>
</evidence>
<evidence type="ECO:0000256" key="1">
    <source>
        <dbReference type="SAM" id="Phobius"/>
    </source>
</evidence>
<feature type="transmembrane region" description="Helical" evidence="1">
    <location>
        <begin position="32"/>
        <end position="51"/>
    </location>
</feature>
<dbReference type="Proteomes" id="UP000199060">
    <property type="component" value="Unassembled WGS sequence"/>
</dbReference>
<keyword evidence="3" id="KW-1185">Reference proteome</keyword>
<keyword evidence="1" id="KW-1133">Transmembrane helix</keyword>
<sequence>MQLSDYSFILPKMTNNMNSFISKILLPHRFHWIGWALFIPSAILALLTLSFEFEFEWLELANVRTPELFVNADENFTNELAVVLLFLSLFFVAFSKEKKEDEYIQKIRLDSILFACYGYFILNIIGALLFYGLDYFAFILFNMYSIPVLFILRFRWIMFKQGQSLGVFA</sequence>
<dbReference type="AlphaFoldDB" id="A0A1G6V8H4"/>
<protein>
    <submittedName>
        <fullName evidence="2">Uncharacterized protein</fullName>
    </submittedName>
</protein>
<feature type="transmembrane region" description="Helical" evidence="1">
    <location>
        <begin position="107"/>
        <end position="129"/>
    </location>
</feature>
<name>A0A1G6V8H4_9BACT</name>
<organism evidence="2 3">
    <name type="scientific">Algoriphagus faecimaris</name>
    <dbReference type="NCBI Taxonomy" id="686796"/>
    <lineage>
        <taxon>Bacteria</taxon>
        <taxon>Pseudomonadati</taxon>
        <taxon>Bacteroidota</taxon>
        <taxon>Cytophagia</taxon>
        <taxon>Cytophagales</taxon>
        <taxon>Cyclobacteriaceae</taxon>
        <taxon>Algoriphagus</taxon>
    </lineage>
</organism>
<dbReference type="EMBL" id="FNAC01000033">
    <property type="protein sequence ID" value="SDD49990.1"/>
    <property type="molecule type" value="Genomic_DNA"/>
</dbReference>
<feature type="transmembrane region" description="Helical" evidence="1">
    <location>
        <begin position="135"/>
        <end position="154"/>
    </location>
</feature>
<dbReference type="STRING" id="686796.SAMN04488104_103340"/>
<keyword evidence="1" id="KW-0812">Transmembrane</keyword>
<reference evidence="3" key="1">
    <citation type="submission" date="2016-10" db="EMBL/GenBank/DDBJ databases">
        <authorList>
            <person name="Varghese N."/>
            <person name="Submissions S."/>
        </authorList>
    </citation>
    <scope>NUCLEOTIDE SEQUENCE [LARGE SCALE GENOMIC DNA]</scope>
    <source>
        <strain evidence="3">DSM 23095</strain>
    </source>
</reference>
<accession>A0A1G6V8H4</accession>